<feature type="domain" description="Type II secretion system protein GspF" evidence="11">
    <location>
        <begin position="70"/>
        <end position="192"/>
    </location>
</feature>
<dbReference type="Gene3D" id="1.20.81.30">
    <property type="entry name" value="Type II secretion system (T2SS), domain F"/>
    <property type="match status" value="2"/>
</dbReference>
<feature type="transmembrane region" description="Helical" evidence="10">
    <location>
        <begin position="375"/>
        <end position="396"/>
    </location>
</feature>
<comment type="subcellular location">
    <subcellularLocation>
        <location evidence="1">Cell inner membrane</location>
        <topology evidence="1">Multi-pass membrane protein</topology>
    </subcellularLocation>
    <subcellularLocation>
        <location evidence="9">Cell membrane</location>
        <topology evidence="9">Multi-pass membrane protein</topology>
    </subcellularLocation>
</comment>
<sequence>MAVFIYEGRTMAGKRKKGKITALSKREAAERLRTDQIAVTLLEKQESKGLNAEITFFSAKPKIEHLVMYARQFATLVRSGVSIVRATEILRKQTESKPLERALVEVEDDLRSGIQFSQAIEKHPRVFDTFFVSMAMAGEASGNLEEALDNIVTQLQKQYEIKRKVISALIYPAVVSLVAIGVVVFLMMNVVPTFASIFDQLGSELPLITKLVVAVSDFFVAYWWVLLLIAFGLIGLLYFNLKNERQRLFFDRFLLMIPVFGPLIQKSQIALMTRGLSVLLNASVPILASLDITERIVTNRIIRKGIAGANEAMSRGIPMHEPLERNKYFPPLVTQMIAIGEESGRLDSMLTEVANFYETEVETTTDRLKSIIEPLLIVVLAAIVGVIVIAVVVPMFKIYSDIQGS</sequence>
<dbReference type="PROSITE" id="PS00874">
    <property type="entry name" value="T2SP_F"/>
    <property type="match status" value="1"/>
</dbReference>
<dbReference type="RefSeq" id="WP_058264751.1">
    <property type="nucleotide sequence ID" value="NZ_FMYN01000001.1"/>
</dbReference>
<evidence type="ECO:0000256" key="6">
    <source>
        <dbReference type="ARBA" id="ARBA00022692"/>
    </source>
</evidence>
<evidence type="ECO:0000256" key="4">
    <source>
        <dbReference type="ARBA" id="ARBA00022475"/>
    </source>
</evidence>
<evidence type="ECO:0000256" key="5">
    <source>
        <dbReference type="ARBA" id="ARBA00022519"/>
    </source>
</evidence>
<keyword evidence="3 9" id="KW-0813">Transport</keyword>
<dbReference type="InterPro" id="IPR003004">
    <property type="entry name" value="GspF/PilC"/>
</dbReference>
<accession>A0A0V8GJL5</accession>
<evidence type="ECO:0000256" key="10">
    <source>
        <dbReference type="SAM" id="Phobius"/>
    </source>
</evidence>
<dbReference type="GO" id="GO:0005886">
    <property type="term" value="C:plasma membrane"/>
    <property type="evidence" value="ECO:0007669"/>
    <property type="project" value="UniProtKB-SubCell"/>
</dbReference>
<feature type="domain" description="Type II secretion system protein GspF" evidence="11">
    <location>
        <begin position="273"/>
        <end position="394"/>
    </location>
</feature>
<dbReference type="PRINTS" id="PR00812">
    <property type="entry name" value="BCTERIALGSPF"/>
</dbReference>
<keyword evidence="8 10" id="KW-0472">Membrane</keyword>
<evidence type="ECO:0000256" key="8">
    <source>
        <dbReference type="ARBA" id="ARBA00023136"/>
    </source>
</evidence>
<dbReference type="InterPro" id="IPR001992">
    <property type="entry name" value="T2SS_GspF/T4SS_PilC_CS"/>
</dbReference>
<dbReference type="EMBL" id="LNQL01000001">
    <property type="protein sequence ID" value="KSU50413.1"/>
    <property type="molecule type" value="Genomic_DNA"/>
</dbReference>
<reference evidence="12 13" key="1">
    <citation type="journal article" date="2015" name="Int. J. Syst. Evol. Microbiol.">
        <title>Exiguobacterium enclense sp. nov., isolated from sediment.</title>
        <authorList>
            <person name="Dastager S.G."/>
            <person name="Mawlankar R."/>
            <person name="Sonalkar V.V."/>
            <person name="Thorat M.N."/>
            <person name="Mual P."/>
            <person name="Verma A."/>
            <person name="Krishnamurthi S."/>
            <person name="Tang S.K."/>
            <person name="Li W.J."/>
        </authorList>
    </citation>
    <scope>NUCLEOTIDE SEQUENCE [LARGE SCALE GENOMIC DNA]</scope>
    <source>
        <strain evidence="12 13">NIO-1109</strain>
    </source>
</reference>
<dbReference type="InterPro" id="IPR042094">
    <property type="entry name" value="T2SS_GspF_sf"/>
</dbReference>
<dbReference type="GO" id="GO:0015628">
    <property type="term" value="P:protein secretion by the type II secretion system"/>
    <property type="evidence" value="ECO:0007669"/>
    <property type="project" value="TreeGrafter"/>
</dbReference>
<organism evidence="12 13">
    <name type="scientific">Exiguobacterium indicum</name>
    <dbReference type="NCBI Taxonomy" id="296995"/>
    <lineage>
        <taxon>Bacteria</taxon>
        <taxon>Bacillati</taxon>
        <taxon>Bacillota</taxon>
        <taxon>Bacilli</taxon>
        <taxon>Bacillales</taxon>
        <taxon>Bacillales Family XII. Incertae Sedis</taxon>
        <taxon>Exiguobacterium</taxon>
    </lineage>
</organism>
<keyword evidence="5" id="KW-0997">Cell inner membrane</keyword>
<dbReference type="Pfam" id="PF00482">
    <property type="entry name" value="T2SSF"/>
    <property type="match status" value="2"/>
</dbReference>
<keyword evidence="4" id="KW-1003">Cell membrane</keyword>
<keyword evidence="6 9" id="KW-0812">Transmembrane</keyword>
<evidence type="ECO:0000313" key="12">
    <source>
        <dbReference type="EMBL" id="KSU50413.1"/>
    </source>
</evidence>
<dbReference type="OrthoDB" id="9805682at2"/>
<evidence type="ECO:0000256" key="2">
    <source>
        <dbReference type="ARBA" id="ARBA00005745"/>
    </source>
</evidence>
<dbReference type="InterPro" id="IPR018076">
    <property type="entry name" value="T2SS_GspF_dom"/>
</dbReference>
<evidence type="ECO:0000313" key="13">
    <source>
        <dbReference type="Proteomes" id="UP000053797"/>
    </source>
</evidence>
<evidence type="ECO:0000256" key="1">
    <source>
        <dbReference type="ARBA" id="ARBA00004429"/>
    </source>
</evidence>
<proteinExistence type="inferred from homology"/>
<evidence type="ECO:0000256" key="9">
    <source>
        <dbReference type="RuleBase" id="RU003923"/>
    </source>
</evidence>
<feature type="transmembrane region" description="Helical" evidence="10">
    <location>
        <begin position="165"/>
        <end position="188"/>
    </location>
</feature>
<feature type="transmembrane region" description="Helical" evidence="10">
    <location>
        <begin position="221"/>
        <end position="241"/>
    </location>
</feature>
<dbReference type="PANTHER" id="PTHR30012:SF0">
    <property type="entry name" value="TYPE II SECRETION SYSTEM PROTEIN F-RELATED"/>
    <property type="match status" value="1"/>
</dbReference>
<keyword evidence="7 10" id="KW-1133">Transmembrane helix</keyword>
<dbReference type="Proteomes" id="UP000053797">
    <property type="component" value="Unassembled WGS sequence"/>
</dbReference>
<dbReference type="AlphaFoldDB" id="A0A0V8GJL5"/>
<comment type="similarity">
    <text evidence="2 9">Belongs to the GSP F family.</text>
</comment>
<evidence type="ECO:0000259" key="11">
    <source>
        <dbReference type="Pfam" id="PF00482"/>
    </source>
</evidence>
<evidence type="ECO:0000256" key="7">
    <source>
        <dbReference type="ARBA" id="ARBA00022989"/>
    </source>
</evidence>
<name>A0A0V8GJL5_9BACL</name>
<comment type="caution">
    <text evidence="12">The sequence shown here is derived from an EMBL/GenBank/DDBJ whole genome shotgun (WGS) entry which is preliminary data.</text>
</comment>
<dbReference type="FunFam" id="1.20.81.30:FF:000001">
    <property type="entry name" value="Type II secretion system protein F"/>
    <property type="match status" value="2"/>
</dbReference>
<gene>
    <name evidence="12" type="ORF">AS033_03255</name>
</gene>
<evidence type="ECO:0000256" key="3">
    <source>
        <dbReference type="ARBA" id="ARBA00022448"/>
    </source>
</evidence>
<dbReference type="PANTHER" id="PTHR30012">
    <property type="entry name" value="GENERAL SECRETION PATHWAY PROTEIN"/>
    <property type="match status" value="1"/>
</dbReference>
<protein>
    <submittedName>
        <fullName evidence="12">Secretion system protein</fullName>
    </submittedName>
</protein>